<evidence type="ECO:0000313" key="2">
    <source>
        <dbReference type="Proteomes" id="UP000004621"/>
    </source>
</evidence>
<accession>A0A9W5MZU9</accession>
<sequence length="43" mass="5107">MDDKAVSDGLKLPPSKKRGIVNLFWKDEDVFCKFIWNIYPNMF</sequence>
<proteinExistence type="predicted"/>
<dbReference type="AlphaFoldDB" id="A0A9W5MZU9"/>
<gene>
    <name evidence="1" type="ORF">NEISUBOT_04013</name>
</gene>
<organism evidence="1 2">
    <name type="scientific">Neisseria subflava NJ9703</name>
    <dbReference type="NCBI Taxonomy" id="546268"/>
    <lineage>
        <taxon>Bacteria</taxon>
        <taxon>Pseudomonadati</taxon>
        <taxon>Pseudomonadota</taxon>
        <taxon>Betaproteobacteria</taxon>
        <taxon>Neisseriales</taxon>
        <taxon>Neisseriaceae</taxon>
        <taxon>Neisseria</taxon>
    </lineage>
</organism>
<name>A0A9W5MZU9_NEISU</name>
<dbReference type="Proteomes" id="UP000004621">
    <property type="component" value="Unassembled WGS sequence"/>
</dbReference>
<protein>
    <submittedName>
        <fullName evidence="1">Uncharacterized protein</fullName>
    </submittedName>
</protein>
<comment type="caution">
    <text evidence="1">The sequence shown here is derived from an EMBL/GenBank/DDBJ whole genome shotgun (WGS) entry which is preliminary data.</text>
</comment>
<reference evidence="1 2" key="1">
    <citation type="submission" date="2010-01" db="EMBL/GenBank/DDBJ databases">
        <authorList>
            <person name="Weinstock G."/>
            <person name="Sodergren E."/>
            <person name="Clifton S."/>
            <person name="Fulton L."/>
            <person name="Fulton B."/>
            <person name="Courtney L."/>
            <person name="Fronick C."/>
            <person name="Harrison M."/>
            <person name="Strong C."/>
            <person name="Farmer C."/>
            <person name="Delahaunty K."/>
            <person name="Markovic C."/>
            <person name="Hall O."/>
            <person name="Minx P."/>
            <person name="Tomlinson C."/>
            <person name="Mitreva M."/>
            <person name="Nelson J."/>
            <person name="Hou S."/>
            <person name="Wollam A."/>
            <person name="Pepin K.H."/>
            <person name="Johnson M."/>
            <person name="Bhonagiri V."/>
            <person name="Nash W.E."/>
            <person name="Warren W."/>
            <person name="Chinwalla A."/>
            <person name="Mardis E.R."/>
            <person name="Wilson R.K."/>
        </authorList>
    </citation>
    <scope>NUCLEOTIDE SEQUENCE [LARGE SCALE GENOMIC DNA]</scope>
    <source>
        <strain evidence="1 2">NJ9703</strain>
    </source>
</reference>
<evidence type="ECO:0000313" key="1">
    <source>
        <dbReference type="EMBL" id="EFC52658.1"/>
    </source>
</evidence>
<dbReference type="EMBL" id="ACEO02000003">
    <property type="protein sequence ID" value="EFC52658.1"/>
    <property type="molecule type" value="Genomic_DNA"/>
</dbReference>